<protein>
    <submittedName>
        <fullName evidence="1">Uncharacterized protein</fullName>
    </submittedName>
</protein>
<evidence type="ECO:0000313" key="2">
    <source>
        <dbReference type="Proteomes" id="UP000002304"/>
    </source>
</evidence>
<dbReference type="EMBL" id="AILZ01000020">
    <property type="protein sequence ID" value="EJF88085.1"/>
    <property type="molecule type" value="Genomic_DNA"/>
</dbReference>
<organism evidence="1 2">
    <name type="scientific">Bartonella vinsonii subsp. arupensis OK-94-513</name>
    <dbReference type="NCBI Taxonomy" id="1094562"/>
    <lineage>
        <taxon>Bacteria</taxon>
        <taxon>Pseudomonadati</taxon>
        <taxon>Pseudomonadota</taxon>
        <taxon>Alphaproteobacteria</taxon>
        <taxon>Hyphomicrobiales</taxon>
        <taxon>Bartonellaceae</taxon>
        <taxon>Bartonella</taxon>
    </lineage>
</organism>
<proteinExistence type="predicted"/>
<dbReference type="Proteomes" id="UP000002304">
    <property type="component" value="Unassembled WGS sequence"/>
</dbReference>
<dbReference type="RefSeq" id="WP_004863672.1">
    <property type="nucleotide sequence ID" value="NZ_CADEAE010000038.1"/>
</dbReference>
<gene>
    <name evidence="1" type="ORF">ME1_00804</name>
</gene>
<dbReference type="HOGENOM" id="CLU_2407319_0_0_5"/>
<dbReference type="AlphaFoldDB" id="J1JUA9"/>
<comment type="caution">
    <text evidence="1">The sequence shown here is derived from an EMBL/GenBank/DDBJ whole genome shotgun (WGS) entry which is preliminary data.</text>
</comment>
<sequence>MQNLTVDALCNLWLSICKEANLDTTEESYHNALVDLMSTIEKAIALKLQDENPNIIKIIAILTNFGYSEPTPELEPLLKAYEPKISNNSPVTEIHTIHKAA</sequence>
<accession>J1JUA9</accession>
<evidence type="ECO:0000313" key="1">
    <source>
        <dbReference type="EMBL" id="EJF88085.1"/>
    </source>
</evidence>
<reference evidence="1 2" key="1">
    <citation type="submission" date="2012-03" db="EMBL/GenBank/DDBJ databases">
        <title>The Genome Sequence of Bartonella vinsonii subsp. arupensis OK-94-513.</title>
        <authorList>
            <consortium name="The Broad Institute Genome Sequencing Platform"/>
            <consortium name="The Broad Institute Genome Sequencing Center for Infectious Disease"/>
            <person name="Feldgarden M."/>
            <person name="Kirby J."/>
            <person name="Kosoy M."/>
            <person name="Birtles R."/>
            <person name="Probert W.S."/>
            <person name="Chiaraviglio L."/>
            <person name="Young S.K."/>
            <person name="Zeng Q."/>
            <person name="Gargeya S."/>
            <person name="Fitzgerald M."/>
            <person name="Haas B."/>
            <person name="Abouelleil A."/>
            <person name="Alvarado L."/>
            <person name="Arachchi H.M."/>
            <person name="Berlin A."/>
            <person name="Chapman S.B."/>
            <person name="Gearin G."/>
            <person name="Goldberg J."/>
            <person name="Griggs A."/>
            <person name="Gujja S."/>
            <person name="Hansen M."/>
            <person name="Heiman D."/>
            <person name="Howarth C."/>
            <person name="Larimer J."/>
            <person name="Lui A."/>
            <person name="MacDonald P.J.P."/>
            <person name="McCowen C."/>
            <person name="Montmayeur A."/>
            <person name="Murphy C."/>
            <person name="Neiman D."/>
            <person name="Pearson M."/>
            <person name="Priest M."/>
            <person name="Roberts A."/>
            <person name="Saif S."/>
            <person name="Shea T."/>
            <person name="Sisk P."/>
            <person name="Stolte C."/>
            <person name="Sykes S."/>
            <person name="Wortman J."/>
            <person name="Nusbaum C."/>
            <person name="Birren B."/>
        </authorList>
    </citation>
    <scope>NUCLEOTIDE SEQUENCE [LARGE SCALE GENOMIC DNA]</scope>
    <source>
        <strain evidence="1 2">OK-94-513</strain>
    </source>
</reference>
<name>J1JUA9_BARVI</name>